<evidence type="ECO:0000313" key="1">
    <source>
        <dbReference type="EMBL" id="MBO0904433.1"/>
    </source>
</evidence>
<dbReference type="Pfam" id="PF06748">
    <property type="entry name" value="DUF1217"/>
    <property type="match status" value="4"/>
</dbReference>
<reference evidence="1 2" key="1">
    <citation type="submission" date="2021-03" db="EMBL/GenBank/DDBJ databases">
        <title>Whole genome sequence of Jiella sp. MQZ13P-4.</title>
        <authorList>
            <person name="Tuo L."/>
        </authorList>
    </citation>
    <scope>NUCLEOTIDE SEQUENCE [LARGE SCALE GENOMIC DNA]</scope>
    <source>
        <strain evidence="1 2">MQZ13P-4</strain>
    </source>
</reference>
<dbReference type="SUPFAM" id="SSF158837">
    <property type="entry name" value="AGR C 984p-like"/>
    <property type="match status" value="6"/>
</dbReference>
<name>A0ABS3J651_9HYPH</name>
<comment type="caution">
    <text evidence="1">The sequence shown here is derived from an EMBL/GenBank/DDBJ whole genome shotgun (WGS) entry which is preliminary data.</text>
</comment>
<dbReference type="EMBL" id="JAFMPY010000011">
    <property type="protein sequence ID" value="MBO0904433.1"/>
    <property type="molecule type" value="Genomic_DNA"/>
</dbReference>
<evidence type="ECO:0000313" key="2">
    <source>
        <dbReference type="Proteomes" id="UP000664288"/>
    </source>
</evidence>
<dbReference type="InterPro" id="IPR023157">
    <property type="entry name" value="AGR-C-984p-like_sf"/>
</dbReference>
<dbReference type="RefSeq" id="WP_207351078.1">
    <property type="nucleotide sequence ID" value="NZ_JAFMPY010000011.1"/>
</dbReference>
<accession>A0ABS3J651</accession>
<proteinExistence type="predicted"/>
<protein>
    <submittedName>
        <fullName evidence="1">DUF1217 domain-containing protein</fullName>
    </submittedName>
</protein>
<gene>
    <name evidence="1" type="ORF">J1C47_12355</name>
</gene>
<dbReference type="Gene3D" id="1.10.3700.10">
    <property type="entry name" value="AGR C 984p-like"/>
    <property type="match status" value="4"/>
</dbReference>
<dbReference type="InterPro" id="IPR010626">
    <property type="entry name" value="DUF1217"/>
</dbReference>
<organism evidence="1 2">
    <name type="scientific">Jiella sonneratiae</name>
    <dbReference type="NCBI Taxonomy" id="2816856"/>
    <lineage>
        <taxon>Bacteria</taxon>
        <taxon>Pseudomonadati</taxon>
        <taxon>Pseudomonadota</taxon>
        <taxon>Alphaproteobacteria</taxon>
        <taxon>Hyphomicrobiales</taxon>
        <taxon>Aurantimonadaceae</taxon>
        <taxon>Jiella</taxon>
    </lineage>
</organism>
<sequence>MPSNGAAMLSTFTTYQLYTRDQSRVLDRIAADPTNKRLADYYRENIGNVTSIDEFMGDYKLYSYAMTAYGLEDQIDSRALIKKVLESDLTDTSSFANQLSDERYRDFAKAFNFTAAATETDPTAQSAAQQQVMVESYSEHRVLAGQAIAANANYFMDKIGSVKTVDQFLSDSKLFTVALEAAGIDASVASESFIREVLTGTKADEMSKKGDDRYLLLAAMLPFGEDGRAPSDGLQSSSEANSTAYLYYKQKGLEASPQAAALQASYYEAEIGNVTSADDLIENPRLYEVALTSVGLDPTVESSAFVWNVLTSDLSDPTSVVNAMSESTTTDKTRKEQYLQLAKMFQFQTDGSLASGTSAQTAANVTALTDSYLEHYGDAASSDDRLSASLYAANIQNVTSVTDFLANSTVYDYALKAVGLDPDTESKSTIMRVLRSDPSDPTSYAAKLGDDRYIRLAAAFNFGSDGKVTDVRRVQTETAQGDTIDRYLAQFDDDEDKATVTTVVQDSQAFKSAMDSVSTIDEFLADSTTFTYAMKAIGFNPDTQDADTIRKVLTSDLSDPDSFANKLGIDAYKTLAAAFDVDAYGNMTLATDANGESSLVNTYFSKVLGSSNTELVDAAKEILAYNVAVPEIATMDDLLSNSDLVDFALKAFDLDGEKLSTADIRAILTSDLSDPDSVAAKYDDDRYLEFAAAFNFDTDGTIERDVTKVQTVSDMLSTQDLYLRQRMEEEAGDENNGVRLALYFKRTAADITNVYQFLADDALLEFVKTTLGLPDEFSSSDIDVQARNLTKKIDVDQLSDSKYVERMINRFLAMYDIANDTSSSTNPALTILSGTAASYV</sequence>
<dbReference type="Proteomes" id="UP000664288">
    <property type="component" value="Unassembled WGS sequence"/>
</dbReference>
<keyword evidence="2" id="KW-1185">Reference proteome</keyword>